<evidence type="ECO:0000256" key="8">
    <source>
        <dbReference type="ARBA" id="ARBA00047851"/>
    </source>
</evidence>
<dbReference type="KEGG" id="rama:IDM48_07135"/>
<feature type="compositionally biased region" description="Polar residues" evidence="13">
    <location>
        <begin position="215"/>
        <end position="225"/>
    </location>
</feature>
<feature type="binding site" evidence="10">
    <location>
        <position position="111"/>
    </location>
    <ligand>
        <name>4-amino-2-methyl-5-(diphosphooxymethyl)pyrimidine</name>
        <dbReference type="ChEBI" id="CHEBI:57841"/>
    </ligand>
</feature>
<organism evidence="15 16">
    <name type="scientific">Rothia amarae</name>
    <dbReference type="NCBI Taxonomy" id="169480"/>
    <lineage>
        <taxon>Bacteria</taxon>
        <taxon>Bacillati</taxon>
        <taxon>Actinomycetota</taxon>
        <taxon>Actinomycetes</taxon>
        <taxon>Micrococcales</taxon>
        <taxon>Micrococcaceae</taxon>
        <taxon>Rothia</taxon>
    </lineage>
</organism>
<keyword evidence="6 10" id="KW-0784">Thiamine biosynthesis</keyword>
<keyword evidence="3 10" id="KW-0808">Transferase</keyword>
<dbReference type="UniPathway" id="UPA00060">
    <property type="reaction ID" value="UER00141"/>
</dbReference>
<dbReference type="PANTHER" id="PTHR20857">
    <property type="entry name" value="THIAMINE-PHOSPHATE PYROPHOSPHORYLASE"/>
    <property type="match status" value="1"/>
</dbReference>
<accession>A0A7H2BHP6</accession>
<dbReference type="GO" id="GO:0000287">
    <property type="term" value="F:magnesium ion binding"/>
    <property type="evidence" value="ECO:0007669"/>
    <property type="project" value="UniProtKB-UniRule"/>
</dbReference>
<dbReference type="HAMAP" id="MF_00097">
    <property type="entry name" value="TMP_synthase"/>
    <property type="match status" value="1"/>
</dbReference>
<protein>
    <recommendedName>
        <fullName evidence="10">Thiamine-phosphate synthase</fullName>
        <shortName evidence="10">TP synthase</shortName>
        <shortName evidence="10">TPS</shortName>
        <ecNumber evidence="10">2.5.1.3</ecNumber>
    </recommendedName>
    <alternativeName>
        <fullName evidence="10">Thiamine-phosphate pyrophosphorylase</fullName>
        <shortName evidence="10">TMP pyrophosphorylase</shortName>
        <shortName evidence="10">TMP-PPase</shortName>
    </alternativeName>
</protein>
<gene>
    <name evidence="10 15" type="primary">thiE</name>
    <name evidence="15" type="ORF">IDM48_07135</name>
</gene>
<dbReference type="Pfam" id="PF02581">
    <property type="entry name" value="TMP-TENI"/>
    <property type="match status" value="1"/>
</dbReference>
<feature type="binding site" evidence="10">
    <location>
        <position position="73"/>
    </location>
    <ligand>
        <name>4-amino-2-methyl-5-(diphosphooxymethyl)pyrimidine</name>
        <dbReference type="ChEBI" id="CHEBI:57841"/>
    </ligand>
</feature>
<evidence type="ECO:0000256" key="10">
    <source>
        <dbReference type="HAMAP-Rule" id="MF_00097"/>
    </source>
</evidence>
<sequence>MSRPPLDFGLYLVTDSVQAGGWQNVAGIVEQAIAGGVTVVQVRDKHADDATFTQLLLSVAEVARPHGVDVVVNDRVHIAARFGFDVHIGQDDMPLHQARELLGPSPRIGLSVGSEAELDAVLDTTIRPDVLGLGPVFATSTKLDAGASLGITGLQKLARRAAQNSLASVAIGGITSSNINAVRQTTVDGVCVVSAIMSAENPRLAALTLSAHPPQVTSHTPSSFAPSPKEK</sequence>
<dbReference type="NCBIfam" id="TIGR00693">
    <property type="entry name" value="thiE"/>
    <property type="match status" value="1"/>
</dbReference>
<evidence type="ECO:0000256" key="2">
    <source>
        <dbReference type="ARBA" id="ARBA00005165"/>
    </source>
</evidence>
<evidence type="ECO:0000256" key="9">
    <source>
        <dbReference type="ARBA" id="ARBA00047883"/>
    </source>
</evidence>
<feature type="domain" description="Thiamine phosphate synthase/TenI" evidence="14">
    <location>
        <begin position="10"/>
        <end position="196"/>
    </location>
</feature>
<comment type="catalytic activity">
    <reaction evidence="7 10 11">
        <text>4-methyl-5-(2-phosphooxyethyl)-thiazole + 4-amino-2-methyl-5-(diphosphooxymethyl)pyrimidine + H(+) = thiamine phosphate + diphosphate</text>
        <dbReference type="Rhea" id="RHEA:22328"/>
        <dbReference type="ChEBI" id="CHEBI:15378"/>
        <dbReference type="ChEBI" id="CHEBI:33019"/>
        <dbReference type="ChEBI" id="CHEBI:37575"/>
        <dbReference type="ChEBI" id="CHEBI:57841"/>
        <dbReference type="ChEBI" id="CHEBI:58296"/>
        <dbReference type="EC" id="2.5.1.3"/>
    </reaction>
</comment>
<evidence type="ECO:0000256" key="11">
    <source>
        <dbReference type="RuleBase" id="RU003826"/>
    </source>
</evidence>
<dbReference type="GO" id="GO:0005737">
    <property type="term" value="C:cytoplasm"/>
    <property type="evidence" value="ECO:0007669"/>
    <property type="project" value="TreeGrafter"/>
</dbReference>
<comment type="similarity">
    <text evidence="10 11">Belongs to the thiamine-phosphate synthase family.</text>
</comment>
<comment type="cofactor">
    <cofactor evidence="10">
        <name>Mg(2+)</name>
        <dbReference type="ChEBI" id="CHEBI:18420"/>
    </cofactor>
    <text evidence="10">Binds 1 Mg(2+) ion per subunit.</text>
</comment>
<evidence type="ECO:0000256" key="4">
    <source>
        <dbReference type="ARBA" id="ARBA00022723"/>
    </source>
</evidence>
<comment type="catalytic activity">
    <reaction evidence="9 10 11">
        <text>2-[(2R,5Z)-2-carboxy-4-methylthiazol-5(2H)-ylidene]ethyl phosphate + 4-amino-2-methyl-5-(diphosphooxymethyl)pyrimidine + 2 H(+) = thiamine phosphate + CO2 + diphosphate</text>
        <dbReference type="Rhea" id="RHEA:47844"/>
        <dbReference type="ChEBI" id="CHEBI:15378"/>
        <dbReference type="ChEBI" id="CHEBI:16526"/>
        <dbReference type="ChEBI" id="CHEBI:33019"/>
        <dbReference type="ChEBI" id="CHEBI:37575"/>
        <dbReference type="ChEBI" id="CHEBI:57841"/>
        <dbReference type="ChEBI" id="CHEBI:62899"/>
        <dbReference type="EC" id="2.5.1.3"/>
    </reaction>
</comment>
<dbReference type="SUPFAM" id="SSF51391">
    <property type="entry name" value="Thiamin phosphate synthase"/>
    <property type="match status" value="1"/>
</dbReference>
<keyword evidence="4 10" id="KW-0479">Metal-binding</keyword>
<evidence type="ECO:0000256" key="13">
    <source>
        <dbReference type="SAM" id="MobiDB-lite"/>
    </source>
</evidence>
<proteinExistence type="inferred from homology"/>
<keyword evidence="5 10" id="KW-0460">Magnesium</keyword>
<dbReference type="GO" id="GO:0009229">
    <property type="term" value="P:thiamine diphosphate biosynthetic process"/>
    <property type="evidence" value="ECO:0007669"/>
    <property type="project" value="UniProtKB-UniRule"/>
</dbReference>
<evidence type="ECO:0000256" key="1">
    <source>
        <dbReference type="ARBA" id="ARBA00003814"/>
    </source>
</evidence>
<dbReference type="RefSeq" id="WP_190616712.1">
    <property type="nucleotide sequence ID" value="NZ_CP061538.1"/>
</dbReference>
<evidence type="ECO:0000256" key="7">
    <source>
        <dbReference type="ARBA" id="ARBA00047334"/>
    </source>
</evidence>
<dbReference type="CDD" id="cd00564">
    <property type="entry name" value="TMP_TenI"/>
    <property type="match status" value="1"/>
</dbReference>
<evidence type="ECO:0000256" key="3">
    <source>
        <dbReference type="ARBA" id="ARBA00022679"/>
    </source>
</evidence>
<dbReference type="Proteomes" id="UP000516421">
    <property type="component" value="Chromosome"/>
</dbReference>
<dbReference type="InterPro" id="IPR036206">
    <property type="entry name" value="ThiamineP_synth_sf"/>
</dbReference>
<feature type="binding site" evidence="10">
    <location>
        <begin position="193"/>
        <end position="194"/>
    </location>
    <ligand>
        <name>2-[(2R,5Z)-2-carboxy-4-methylthiazol-5(2H)-ylidene]ethyl phosphate</name>
        <dbReference type="ChEBI" id="CHEBI:62899"/>
    </ligand>
</feature>
<feature type="binding site" evidence="10">
    <location>
        <position position="92"/>
    </location>
    <ligand>
        <name>Mg(2+)</name>
        <dbReference type="ChEBI" id="CHEBI:18420"/>
    </ligand>
</feature>
<feature type="region of interest" description="Disordered" evidence="13">
    <location>
        <begin position="211"/>
        <end position="231"/>
    </location>
</feature>
<reference evidence="15 16" key="1">
    <citation type="submission" date="2020-09" db="EMBL/GenBank/DDBJ databases">
        <title>Investigation of environmental microbe.</title>
        <authorList>
            <person name="Ou Y."/>
            <person name="Kang Q."/>
        </authorList>
    </citation>
    <scope>NUCLEOTIDE SEQUENCE [LARGE SCALE GENOMIC DNA]</scope>
    <source>
        <strain evidence="15 16">KJZ-9</strain>
    </source>
</reference>
<dbReference type="GO" id="GO:0004789">
    <property type="term" value="F:thiamine-phosphate diphosphorylase activity"/>
    <property type="evidence" value="ECO:0007669"/>
    <property type="project" value="UniProtKB-UniRule"/>
</dbReference>
<comment type="catalytic activity">
    <reaction evidence="8 10 11">
        <text>2-(2-carboxy-4-methylthiazol-5-yl)ethyl phosphate + 4-amino-2-methyl-5-(diphosphooxymethyl)pyrimidine + 2 H(+) = thiamine phosphate + CO2 + diphosphate</text>
        <dbReference type="Rhea" id="RHEA:47848"/>
        <dbReference type="ChEBI" id="CHEBI:15378"/>
        <dbReference type="ChEBI" id="CHEBI:16526"/>
        <dbReference type="ChEBI" id="CHEBI:33019"/>
        <dbReference type="ChEBI" id="CHEBI:37575"/>
        <dbReference type="ChEBI" id="CHEBI:57841"/>
        <dbReference type="ChEBI" id="CHEBI:62890"/>
        <dbReference type="EC" id="2.5.1.3"/>
    </reaction>
</comment>
<evidence type="ECO:0000256" key="12">
    <source>
        <dbReference type="RuleBase" id="RU004253"/>
    </source>
</evidence>
<comment type="pathway">
    <text evidence="2 10 12">Cofactor biosynthesis; thiamine diphosphate biosynthesis; thiamine phosphate from 4-amino-2-methyl-5-diphosphomethylpyrimidine and 4-methyl-5-(2-phosphoethyl)-thiazole: step 1/1.</text>
</comment>
<evidence type="ECO:0000313" key="16">
    <source>
        <dbReference type="Proteomes" id="UP000516421"/>
    </source>
</evidence>
<evidence type="ECO:0000256" key="5">
    <source>
        <dbReference type="ARBA" id="ARBA00022842"/>
    </source>
</evidence>
<evidence type="ECO:0000259" key="14">
    <source>
        <dbReference type="Pfam" id="PF02581"/>
    </source>
</evidence>
<name>A0A7H2BHP6_9MICC</name>
<dbReference type="PANTHER" id="PTHR20857:SF23">
    <property type="entry name" value="THIAMINE BIOSYNTHETIC BIFUNCTIONAL ENZYME"/>
    <property type="match status" value="1"/>
</dbReference>
<evidence type="ECO:0000256" key="6">
    <source>
        <dbReference type="ARBA" id="ARBA00022977"/>
    </source>
</evidence>
<feature type="binding site" evidence="10">
    <location>
        <position position="173"/>
    </location>
    <ligand>
        <name>2-[(2R,5Z)-2-carboxy-4-methylthiazol-5(2H)-ylidene]ethyl phosphate</name>
        <dbReference type="ChEBI" id="CHEBI:62899"/>
    </ligand>
</feature>
<feature type="binding site" evidence="10">
    <location>
        <begin position="139"/>
        <end position="141"/>
    </location>
    <ligand>
        <name>2-[(2R,5Z)-2-carboxy-4-methylthiazol-5(2H)-ylidene]ethyl phosphate</name>
        <dbReference type="ChEBI" id="CHEBI:62899"/>
    </ligand>
</feature>
<dbReference type="Gene3D" id="3.20.20.70">
    <property type="entry name" value="Aldolase class I"/>
    <property type="match status" value="1"/>
</dbReference>
<keyword evidence="16" id="KW-1185">Reference proteome</keyword>
<evidence type="ECO:0000313" key="15">
    <source>
        <dbReference type="EMBL" id="QNV39192.1"/>
    </source>
</evidence>
<dbReference type="AlphaFoldDB" id="A0A7H2BHP6"/>
<dbReference type="InterPro" id="IPR022998">
    <property type="entry name" value="ThiamineP_synth_TenI"/>
</dbReference>
<feature type="binding site" evidence="10">
    <location>
        <position position="74"/>
    </location>
    <ligand>
        <name>Mg(2+)</name>
        <dbReference type="ChEBI" id="CHEBI:18420"/>
    </ligand>
</feature>
<dbReference type="EC" id="2.5.1.3" evidence="10"/>
<dbReference type="GO" id="GO:0009228">
    <property type="term" value="P:thiamine biosynthetic process"/>
    <property type="evidence" value="ECO:0007669"/>
    <property type="project" value="UniProtKB-KW"/>
</dbReference>
<feature type="binding site" evidence="10">
    <location>
        <position position="142"/>
    </location>
    <ligand>
        <name>4-amino-2-methyl-5-(diphosphooxymethyl)pyrimidine</name>
        <dbReference type="ChEBI" id="CHEBI:57841"/>
    </ligand>
</feature>
<comment type="function">
    <text evidence="1 10">Condenses 4-methyl-5-(beta-hydroxyethyl)thiazole monophosphate (THZ-P) and 2-methyl-4-amino-5-hydroxymethyl pyrimidine pyrophosphate (HMP-PP) to form thiamine monophosphate (TMP).</text>
</comment>
<dbReference type="InterPro" id="IPR034291">
    <property type="entry name" value="TMP_synthase"/>
</dbReference>
<dbReference type="EMBL" id="CP061538">
    <property type="protein sequence ID" value="QNV39192.1"/>
    <property type="molecule type" value="Genomic_DNA"/>
</dbReference>
<dbReference type="InterPro" id="IPR013785">
    <property type="entry name" value="Aldolase_TIM"/>
</dbReference>
<feature type="binding site" evidence="10">
    <location>
        <begin position="41"/>
        <end position="45"/>
    </location>
    <ligand>
        <name>4-amino-2-methyl-5-(diphosphooxymethyl)pyrimidine</name>
        <dbReference type="ChEBI" id="CHEBI:57841"/>
    </ligand>
</feature>